<evidence type="ECO:0000256" key="2">
    <source>
        <dbReference type="ARBA" id="ARBA00022737"/>
    </source>
</evidence>
<evidence type="ECO:0000313" key="6">
    <source>
        <dbReference type="Proteomes" id="UP001305414"/>
    </source>
</evidence>
<organism evidence="5 6">
    <name type="scientific">Xylaria bambusicola</name>
    <dbReference type="NCBI Taxonomy" id="326684"/>
    <lineage>
        <taxon>Eukaryota</taxon>
        <taxon>Fungi</taxon>
        <taxon>Dikarya</taxon>
        <taxon>Ascomycota</taxon>
        <taxon>Pezizomycotina</taxon>
        <taxon>Sordariomycetes</taxon>
        <taxon>Xylariomycetidae</taxon>
        <taxon>Xylariales</taxon>
        <taxon>Xylariaceae</taxon>
        <taxon>Xylaria</taxon>
    </lineage>
</organism>
<dbReference type="PANTHER" id="PTHR24161:SF85">
    <property type="entry name" value="PALMITOYLTRANSFERASE HIP14"/>
    <property type="match status" value="1"/>
</dbReference>
<evidence type="ECO:0000256" key="4">
    <source>
        <dbReference type="PROSITE-ProRule" id="PRU00023"/>
    </source>
</evidence>
<dbReference type="Proteomes" id="UP001305414">
    <property type="component" value="Unassembled WGS sequence"/>
</dbReference>
<reference evidence="5 6" key="1">
    <citation type="submission" date="2023-10" db="EMBL/GenBank/DDBJ databases">
        <title>Draft genome sequence of Xylaria bambusicola isolate GMP-LS, the root and basal stem rot pathogen of sugarcane in Indonesia.</title>
        <authorList>
            <person name="Selvaraj P."/>
            <person name="Muralishankar V."/>
            <person name="Muruganantham S."/>
            <person name="Sp S."/>
            <person name="Haryani S."/>
            <person name="Lau K.J.X."/>
            <person name="Naqvi N.I."/>
        </authorList>
    </citation>
    <scope>NUCLEOTIDE SEQUENCE [LARGE SCALE GENOMIC DNA]</scope>
    <source>
        <strain evidence="5">GMP-LS</strain>
    </source>
</reference>
<dbReference type="PROSITE" id="PS50297">
    <property type="entry name" value="ANK_REP_REGION"/>
    <property type="match status" value="1"/>
</dbReference>
<dbReference type="PANTHER" id="PTHR24161">
    <property type="entry name" value="ANK_REP_REGION DOMAIN-CONTAINING PROTEIN-RELATED"/>
    <property type="match status" value="1"/>
</dbReference>
<dbReference type="AlphaFoldDB" id="A0AAN7UCA8"/>
<evidence type="ECO:0000313" key="5">
    <source>
        <dbReference type="EMBL" id="KAK5625918.1"/>
    </source>
</evidence>
<comment type="caution">
    <text evidence="5">The sequence shown here is derived from an EMBL/GenBank/DDBJ whole genome shotgun (WGS) entry which is preliminary data.</text>
</comment>
<dbReference type="SUPFAM" id="SSF48403">
    <property type="entry name" value="Ankyrin repeat"/>
    <property type="match status" value="1"/>
</dbReference>
<dbReference type="InterPro" id="IPR002110">
    <property type="entry name" value="Ankyrin_rpt"/>
</dbReference>
<evidence type="ECO:0000256" key="1">
    <source>
        <dbReference type="ARBA" id="ARBA00012210"/>
    </source>
</evidence>
<dbReference type="Gene3D" id="1.25.40.20">
    <property type="entry name" value="Ankyrin repeat-containing domain"/>
    <property type="match status" value="1"/>
</dbReference>
<proteinExistence type="predicted"/>
<dbReference type="PROSITE" id="PS50088">
    <property type="entry name" value="ANK_REPEAT"/>
    <property type="match status" value="1"/>
</dbReference>
<name>A0AAN7UCA8_9PEZI</name>
<keyword evidence="6" id="KW-1185">Reference proteome</keyword>
<dbReference type="GO" id="GO:0019706">
    <property type="term" value="F:protein-cysteine S-palmitoyltransferase activity"/>
    <property type="evidence" value="ECO:0007669"/>
    <property type="project" value="UniProtKB-EC"/>
</dbReference>
<sequence length="186" mass="20968">MDLTHHNLQCVTSLPATPDCFKPKDPLNKFAGFQPIHWAVVGGHTETVRALLDKGANFHARTYQGWSSIHLAAMFGRFETMKWLIDYAIDKHGSSYEDESLLDDKSSTLLENPLHLAVTHVSQVSEDEIPAFMEIFENLRGSVFWTSRNFARETPLHRLAASGPTRFPINGYMIEISCHTNANLIV</sequence>
<keyword evidence="2" id="KW-0677">Repeat</keyword>
<dbReference type="EMBL" id="JAWHQM010000003">
    <property type="protein sequence ID" value="KAK5625918.1"/>
    <property type="molecule type" value="Genomic_DNA"/>
</dbReference>
<dbReference type="SMART" id="SM00248">
    <property type="entry name" value="ANK"/>
    <property type="match status" value="2"/>
</dbReference>
<accession>A0AAN7UCA8</accession>
<gene>
    <name evidence="5" type="ORF">RRF57_001634</name>
</gene>
<evidence type="ECO:0000256" key="3">
    <source>
        <dbReference type="ARBA" id="ARBA00023043"/>
    </source>
</evidence>
<dbReference type="InterPro" id="IPR036770">
    <property type="entry name" value="Ankyrin_rpt-contain_sf"/>
</dbReference>
<protein>
    <recommendedName>
        <fullName evidence="1">protein S-acyltransferase</fullName>
        <ecNumber evidence="1">2.3.1.225</ecNumber>
    </recommendedName>
</protein>
<keyword evidence="3 4" id="KW-0040">ANK repeat</keyword>
<dbReference type="EC" id="2.3.1.225" evidence="1"/>
<dbReference type="Pfam" id="PF13637">
    <property type="entry name" value="Ank_4"/>
    <property type="match status" value="1"/>
</dbReference>
<feature type="repeat" description="ANK" evidence="4">
    <location>
        <begin position="31"/>
        <end position="63"/>
    </location>
</feature>